<keyword evidence="7" id="KW-0805">Transcription regulation</keyword>
<feature type="domain" description="C2H2-type" evidence="13">
    <location>
        <begin position="266"/>
        <end position="293"/>
    </location>
</feature>
<evidence type="ECO:0000256" key="1">
    <source>
        <dbReference type="ARBA" id="ARBA00004123"/>
    </source>
</evidence>
<dbReference type="Ensembl" id="ENSPMET00000006927.1">
    <property type="protein sequence ID" value="ENSPMEP00000024714.1"/>
    <property type="gene ID" value="ENSPMEG00000007214.1"/>
</dbReference>
<evidence type="ECO:0000256" key="7">
    <source>
        <dbReference type="ARBA" id="ARBA00023015"/>
    </source>
</evidence>
<feature type="domain" description="C2H2-type" evidence="13">
    <location>
        <begin position="294"/>
        <end position="321"/>
    </location>
</feature>
<dbReference type="GO" id="GO:0001227">
    <property type="term" value="F:DNA-binding transcription repressor activity, RNA polymerase II-specific"/>
    <property type="evidence" value="ECO:0007669"/>
    <property type="project" value="TreeGrafter"/>
</dbReference>
<dbReference type="GO" id="GO:0005654">
    <property type="term" value="C:nucleoplasm"/>
    <property type="evidence" value="ECO:0007669"/>
    <property type="project" value="TreeGrafter"/>
</dbReference>
<name>A0A3B3YBK3_9TELE</name>
<evidence type="ECO:0000256" key="6">
    <source>
        <dbReference type="ARBA" id="ARBA00022833"/>
    </source>
</evidence>
<keyword evidence="4" id="KW-0677">Repeat</keyword>
<keyword evidence="8" id="KW-0238">DNA-binding</keyword>
<dbReference type="Gene3D" id="3.30.160.60">
    <property type="entry name" value="Classic Zinc Finger"/>
    <property type="match status" value="6"/>
</dbReference>
<keyword evidence="9" id="KW-0804">Transcription</keyword>
<evidence type="ECO:0000256" key="8">
    <source>
        <dbReference type="ARBA" id="ARBA00023125"/>
    </source>
</evidence>
<feature type="domain" description="C2H2-type" evidence="13">
    <location>
        <begin position="210"/>
        <end position="237"/>
    </location>
</feature>
<evidence type="ECO:0000259" key="13">
    <source>
        <dbReference type="PROSITE" id="PS50157"/>
    </source>
</evidence>
<evidence type="ECO:0000256" key="5">
    <source>
        <dbReference type="ARBA" id="ARBA00022771"/>
    </source>
</evidence>
<evidence type="ECO:0000256" key="12">
    <source>
        <dbReference type="SAM" id="MobiDB-lite"/>
    </source>
</evidence>
<dbReference type="GO" id="GO:0008270">
    <property type="term" value="F:zinc ion binding"/>
    <property type="evidence" value="ECO:0007669"/>
    <property type="project" value="UniProtKB-KW"/>
</dbReference>
<evidence type="ECO:0000256" key="10">
    <source>
        <dbReference type="ARBA" id="ARBA00023242"/>
    </source>
</evidence>
<dbReference type="PROSITE" id="PS00028">
    <property type="entry name" value="ZINC_FINGER_C2H2_1"/>
    <property type="match status" value="6"/>
</dbReference>
<keyword evidence="6" id="KW-0862">Zinc</keyword>
<dbReference type="SUPFAM" id="SSF57667">
    <property type="entry name" value="beta-beta-alpha zinc fingers"/>
    <property type="match status" value="3"/>
</dbReference>
<dbReference type="PANTHER" id="PTHR24399">
    <property type="entry name" value="ZINC FINGER AND BTB DOMAIN-CONTAINING"/>
    <property type="match status" value="1"/>
</dbReference>
<evidence type="ECO:0000256" key="2">
    <source>
        <dbReference type="ARBA" id="ARBA00006991"/>
    </source>
</evidence>
<dbReference type="InterPro" id="IPR036236">
    <property type="entry name" value="Znf_C2H2_sf"/>
</dbReference>
<accession>A0A3B3YBK3</accession>
<keyword evidence="5 11" id="KW-0863">Zinc-finger</keyword>
<reference evidence="14" key="2">
    <citation type="submission" date="2025-09" db="UniProtKB">
        <authorList>
            <consortium name="Ensembl"/>
        </authorList>
    </citation>
    <scope>IDENTIFICATION</scope>
</reference>
<dbReference type="SMART" id="SM00355">
    <property type="entry name" value="ZnF_C2H2"/>
    <property type="match status" value="6"/>
</dbReference>
<evidence type="ECO:0000256" key="3">
    <source>
        <dbReference type="ARBA" id="ARBA00022723"/>
    </source>
</evidence>
<comment type="subcellular location">
    <subcellularLocation>
        <location evidence="1">Nucleus</location>
    </subcellularLocation>
</comment>
<evidence type="ECO:0000313" key="14">
    <source>
        <dbReference type="Ensembl" id="ENSPMEP00000024714.1"/>
    </source>
</evidence>
<dbReference type="Pfam" id="PF00096">
    <property type="entry name" value="zf-C2H2"/>
    <property type="match status" value="6"/>
</dbReference>
<dbReference type="GO" id="GO:0000978">
    <property type="term" value="F:RNA polymerase II cis-regulatory region sequence-specific DNA binding"/>
    <property type="evidence" value="ECO:0007669"/>
    <property type="project" value="TreeGrafter"/>
</dbReference>
<organism evidence="14 15">
    <name type="scientific">Poecilia mexicana</name>
    <dbReference type="NCBI Taxonomy" id="48701"/>
    <lineage>
        <taxon>Eukaryota</taxon>
        <taxon>Metazoa</taxon>
        <taxon>Chordata</taxon>
        <taxon>Craniata</taxon>
        <taxon>Vertebrata</taxon>
        <taxon>Euteleostomi</taxon>
        <taxon>Actinopterygii</taxon>
        <taxon>Neopterygii</taxon>
        <taxon>Teleostei</taxon>
        <taxon>Neoteleostei</taxon>
        <taxon>Acanthomorphata</taxon>
        <taxon>Ovalentaria</taxon>
        <taxon>Atherinomorphae</taxon>
        <taxon>Cyprinodontiformes</taxon>
        <taxon>Poeciliidae</taxon>
        <taxon>Poeciliinae</taxon>
        <taxon>Poecilia</taxon>
    </lineage>
</organism>
<dbReference type="Proteomes" id="UP000261480">
    <property type="component" value="Unplaced"/>
</dbReference>
<dbReference type="InterPro" id="IPR013087">
    <property type="entry name" value="Znf_C2H2_type"/>
</dbReference>
<feature type="compositionally biased region" description="Basic residues" evidence="12">
    <location>
        <begin position="391"/>
        <end position="403"/>
    </location>
</feature>
<evidence type="ECO:0000256" key="9">
    <source>
        <dbReference type="ARBA" id="ARBA00023163"/>
    </source>
</evidence>
<reference evidence="14" key="1">
    <citation type="submission" date="2025-08" db="UniProtKB">
        <authorList>
            <consortium name="Ensembl"/>
        </authorList>
    </citation>
    <scope>IDENTIFICATION</scope>
</reference>
<evidence type="ECO:0000256" key="11">
    <source>
        <dbReference type="PROSITE-ProRule" id="PRU00042"/>
    </source>
</evidence>
<feature type="domain" description="C2H2-type" evidence="13">
    <location>
        <begin position="350"/>
        <end position="377"/>
    </location>
</feature>
<protein>
    <recommendedName>
        <fullName evidence="13">C2H2-type domain-containing protein</fullName>
    </recommendedName>
</protein>
<dbReference type="FunFam" id="3.30.160.60:FF:000099">
    <property type="entry name" value="Zinc finger protein 79"/>
    <property type="match status" value="1"/>
</dbReference>
<proteinExistence type="inferred from homology"/>
<dbReference type="PROSITE" id="PS50157">
    <property type="entry name" value="ZINC_FINGER_C2H2_2"/>
    <property type="match status" value="6"/>
</dbReference>
<dbReference type="PANTHER" id="PTHR24399:SF23">
    <property type="entry name" value="C2H2-TYPE DOMAIN-CONTAINING PROTEIN"/>
    <property type="match status" value="1"/>
</dbReference>
<evidence type="ECO:0000256" key="4">
    <source>
        <dbReference type="ARBA" id="ARBA00022737"/>
    </source>
</evidence>
<comment type="similarity">
    <text evidence="2">Belongs to the krueppel C2H2-type zinc-finger protein family.</text>
</comment>
<dbReference type="STRING" id="48701.ENSPMEP00000024714"/>
<sequence length="403" mass="46359">MSSSQSLRDFIRERLTAAAEEIFTEFDKTIVQYEEELNRQRRLLEICWKPRIDLQRIDRLPLSLLHSLEDPGPEQMHQNHCDLDPLFVKKEPDEPELPQIQIEPFEMNQETDTLIENPDYDERNLRQTVPNFDQLVVQFSSDNVNQNQERSDNEDSGSSTDAKLRQINGHQKIRRNCDNIDKPKVEKQMKESLWDGEVSRTTTPTSKRPFLCATCGKGFSTSGTLSRHKKIHTGHKPHSCMTCGKRFIHNFHLMRHMRTHTDERRLSCKFCGKCFDNSGNLSKHTKSHASFKSHLCPTCGKGFSTSGTLSRHKKIHSGNKPHSCTTCGKQFIRKVQLLHHMPTHTDERRLSCEICGLCFGNNGNLSKHTKSHQLSQSENREAVRGVLSAAKSRHTKQKKSTYS</sequence>
<feature type="domain" description="C2H2-type" evidence="13">
    <location>
        <begin position="322"/>
        <end position="349"/>
    </location>
</feature>
<feature type="region of interest" description="Disordered" evidence="12">
    <location>
        <begin position="369"/>
        <end position="403"/>
    </location>
</feature>
<dbReference type="FunFam" id="3.30.160.60:FF:000340">
    <property type="entry name" value="zinc finger protein 473 isoform X1"/>
    <property type="match status" value="1"/>
</dbReference>
<dbReference type="AlphaFoldDB" id="A0A3B3YBK3"/>
<dbReference type="FunFam" id="3.30.160.60:FF:000414">
    <property type="entry name" value="Zinc finger protein 398"/>
    <property type="match status" value="1"/>
</dbReference>
<evidence type="ECO:0000313" key="15">
    <source>
        <dbReference type="Proteomes" id="UP000261480"/>
    </source>
</evidence>
<keyword evidence="3" id="KW-0479">Metal-binding</keyword>
<feature type="region of interest" description="Disordered" evidence="12">
    <location>
        <begin position="142"/>
        <end position="162"/>
    </location>
</feature>
<dbReference type="FunFam" id="3.30.160.60:FF:000770">
    <property type="entry name" value="zinc finger protein 16"/>
    <property type="match status" value="1"/>
</dbReference>
<feature type="domain" description="C2H2-type" evidence="13">
    <location>
        <begin position="238"/>
        <end position="265"/>
    </location>
</feature>
<keyword evidence="10" id="KW-0539">Nucleus</keyword>
<keyword evidence="15" id="KW-1185">Reference proteome</keyword>